<feature type="binding site" evidence="6">
    <location>
        <position position="73"/>
    </location>
    <ligand>
        <name>ATP</name>
        <dbReference type="ChEBI" id="CHEBI:30616"/>
    </ligand>
</feature>
<keyword evidence="1 7" id="KW-0723">Serine/threonine-protein kinase</keyword>
<dbReference type="InterPro" id="IPR000719">
    <property type="entry name" value="Prot_kinase_dom"/>
</dbReference>
<evidence type="ECO:0000256" key="7">
    <source>
        <dbReference type="RuleBase" id="RU000304"/>
    </source>
</evidence>
<evidence type="ECO:0000256" key="4">
    <source>
        <dbReference type="ARBA" id="ARBA00022777"/>
    </source>
</evidence>
<keyword evidence="5 6" id="KW-0067">ATP-binding</keyword>
<reference evidence="11" key="1">
    <citation type="submission" date="2025-08" db="UniProtKB">
        <authorList>
            <consortium name="RefSeq"/>
        </authorList>
    </citation>
    <scope>IDENTIFICATION</scope>
</reference>
<dbReference type="SMART" id="SM00133">
    <property type="entry name" value="S_TK_X"/>
    <property type="match status" value="1"/>
</dbReference>
<evidence type="ECO:0000256" key="3">
    <source>
        <dbReference type="ARBA" id="ARBA00022741"/>
    </source>
</evidence>
<dbReference type="PANTHER" id="PTHR24353:SF152">
    <property type="entry name" value="UT01108P-RELATED"/>
    <property type="match status" value="1"/>
</dbReference>
<dbReference type="GeneID" id="100533231"/>
<dbReference type="PROSITE" id="PS51285">
    <property type="entry name" value="AGC_KINASE_CTER"/>
    <property type="match status" value="1"/>
</dbReference>
<dbReference type="Gene3D" id="1.10.510.10">
    <property type="entry name" value="Transferase(Phosphotransferase) domain 1"/>
    <property type="match status" value="1"/>
</dbReference>
<keyword evidence="4 11" id="KW-0418">Kinase</keyword>
<dbReference type="PROSITE" id="PS50011">
    <property type="entry name" value="PROTEIN_KINASE_DOM"/>
    <property type="match status" value="1"/>
</dbReference>
<keyword evidence="10" id="KW-1185">Reference proteome</keyword>
<evidence type="ECO:0000256" key="1">
    <source>
        <dbReference type="ARBA" id="ARBA00022527"/>
    </source>
</evidence>
<feature type="domain" description="Protein kinase" evidence="8">
    <location>
        <begin position="42"/>
        <end position="298"/>
    </location>
</feature>
<dbReference type="InterPro" id="IPR011009">
    <property type="entry name" value="Kinase-like_dom_sf"/>
</dbReference>
<evidence type="ECO:0000313" key="10">
    <source>
        <dbReference type="Proteomes" id="UP000694888"/>
    </source>
</evidence>
<dbReference type="GO" id="GO:0016301">
    <property type="term" value="F:kinase activity"/>
    <property type="evidence" value="ECO:0007669"/>
    <property type="project" value="UniProtKB-KW"/>
</dbReference>
<dbReference type="PANTHER" id="PTHR24353">
    <property type="entry name" value="CYCLIC NUCLEOTIDE-DEPENDENT PROTEIN KINASE"/>
    <property type="match status" value="1"/>
</dbReference>
<name>A0ABM1A755_APLCA</name>
<comment type="similarity">
    <text evidence="7">Belongs to the protein kinase superfamily.</text>
</comment>
<dbReference type="SMART" id="SM00220">
    <property type="entry name" value="S_TKc"/>
    <property type="match status" value="1"/>
</dbReference>
<evidence type="ECO:0000259" key="9">
    <source>
        <dbReference type="PROSITE" id="PS51285"/>
    </source>
</evidence>
<dbReference type="InterPro" id="IPR017441">
    <property type="entry name" value="Protein_kinase_ATP_BS"/>
</dbReference>
<evidence type="ECO:0000256" key="6">
    <source>
        <dbReference type="PROSITE-ProRule" id="PRU10141"/>
    </source>
</evidence>
<dbReference type="InterPro" id="IPR044109">
    <property type="entry name" value="STKc_PKA"/>
</dbReference>
<organism evidence="10 11">
    <name type="scientific">Aplysia californica</name>
    <name type="common">California sea hare</name>
    <dbReference type="NCBI Taxonomy" id="6500"/>
    <lineage>
        <taxon>Eukaryota</taxon>
        <taxon>Metazoa</taxon>
        <taxon>Spiralia</taxon>
        <taxon>Lophotrochozoa</taxon>
        <taxon>Mollusca</taxon>
        <taxon>Gastropoda</taxon>
        <taxon>Heterobranchia</taxon>
        <taxon>Euthyneura</taxon>
        <taxon>Tectipleura</taxon>
        <taxon>Aplysiida</taxon>
        <taxon>Aplysioidea</taxon>
        <taxon>Aplysiidae</taxon>
        <taxon>Aplysia</taxon>
    </lineage>
</organism>
<dbReference type="Gene3D" id="3.30.200.20">
    <property type="entry name" value="Phosphorylase Kinase, domain 1"/>
    <property type="match status" value="1"/>
</dbReference>
<dbReference type="SUPFAM" id="SSF56112">
    <property type="entry name" value="Protein kinase-like (PK-like)"/>
    <property type="match status" value="1"/>
</dbReference>
<proteinExistence type="inferred from homology"/>
<protein>
    <submittedName>
        <fullName evidence="11">Spermatozoon-associated protein kinase isoform X1</fullName>
    </submittedName>
</protein>
<dbReference type="Pfam" id="PF00069">
    <property type="entry name" value="Pkinase"/>
    <property type="match status" value="1"/>
</dbReference>
<evidence type="ECO:0000259" key="8">
    <source>
        <dbReference type="PROSITE" id="PS50011"/>
    </source>
</evidence>
<evidence type="ECO:0000256" key="2">
    <source>
        <dbReference type="ARBA" id="ARBA00022679"/>
    </source>
</evidence>
<dbReference type="InterPro" id="IPR000961">
    <property type="entry name" value="AGC-kinase_C"/>
</dbReference>
<keyword evidence="2" id="KW-0808">Transferase</keyword>
<dbReference type="PROSITE" id="PS00108">
    <property type="entry name" value="PROTEIN_KINASE_ST"/>
    <property type="match status" value="1"/>
</dbReference>
<keyword evidence="3 6" id="KW-0547">Nucleotide-binding</keyword>
<gene>
    <name evidence="11" type="primary">C-APL-B</name>
    <name evidence="11" type="synonym">SAK</name>
</gene>
<dbReference type="InterPro" id="IPR008271">
    <property type="entry name" value="Ser/Thr_kinase_AS"/>
</dbReference>
<evidence type="ECO:0000313" key="11">
    <source>
        <dbReference type="RefSeq" id="XP_012942161.1"/>
    </source>
</evidence>
<evidence type="ECO:0000256" key="5">
    <source>
        <dbReference type="ARBA" id="ARBA00022840"/>
    </source>
</evidence>
<dbReference type="PROSITE" id="PS00107">
    <property type="entry name" value="PROTEIN_KINASE_ATP"/>
    <property type="match status" value="1"/>
</dbReference>
<dbReference type="RefSeq" id="XP_012942161.1">
    <property type="nucleotide sequence ID" value="XM_013086707.1"/>
</dbReference>
<dbReference type="Proteomes" id="UP000694888">
    <property type="component" value="Unplaced"/>
</dbReference>
<sequence length="351" mass="40864">MAHNQVFPESQKWLKEYLESSLEQFENLFNKNVISTESIRNYTLIRTLGSGSFGRVMLSQHGGDNPQKCYAIKILNKEKVVKMKQVEHTMNEKRILLSIGSPFVVRCLNAFKDTTNLYMVMEFVNGGELFHLLRKKGRLPEYWCTFYAAQVTMALQYLHNCSLLYRDLKPENILLDHLGYLKVTDFGFAKRVQGHTWTLCGTPQYLAPEMILNRSYGKSVDYWGLGILIYELNAGFVPFDHKVPLKLYELIVECRLTFPSFFKPTLRDLLTNIIQVDVTRRFGNLRNGALDIINHPWFKDTDFRKILMKAEKAPWVPNLKGPMDSSNFDKWTEESISISKHDKYPDEFSNF</sequence>
<dbReference type="CDD" id="cd14209">
    <property type="entry name" value="STKc_PKA"/>
    <property type="match status" value="1"/>
</dbReference>
<feature type="domain" description="AGC-kinase C-terminal" evidence="9">
    <location>
        <begin position="299"/>
        <end position="351"/>
    </location>
</feature>
<accession>A0ABM1A755</accession>